<evidence type="ECO:0000313" key="6">
    <source>
        <dbReference type="Proteomes" id="UP000215059"/>
    </source>
</evidence>
<dbReference type="CDD" id="cd04677">
    <property type="entry name" value="NUDIX_Hydrolase"/>
    <property type="match status" value="1"/>
</dbReference>
<reference evidence="5 6" key="1">
    <citation type="submission" date="2017-07" db="EMBL/GenBank/DDBJ databases">
        <title>Fictibacillus sp. nov. GDSW-R2A3 Genome sequencing and assembly.</title>
        <authorList>
            <person name="Mayilraj S."/>
        </authorList>
    </citation>
    <scope>NUCLEOTIDE SEQUENCE [LARGE SCALE GENOMIC DNA]</scope>
    <source>
        <strain evidence="5 6">GDSW-R2A3</strain>
    </source>
</reference>
<dbReference type="Pfam" id="PF00293">
    <property type="entry name" value="NUDIX"/>
    <property type="match status" value="1"/>
</dbReference>
<dbReference type="InterPro" id="IPR015797">
    <property type="entry name" value="NUDIX_hydrolase-like_dom_sf"/>
</dbReference>
<dbReference type="EMBL" id="NOII01000003">
    <property type="protein sequence ID" value="OYD57320.1"/>
    <property type="molecule type" value="Genomic_DNA"/>
</dbReference>
<keyword evidence="2 3" id="KW-0378">Hydrolase</keyword>
<dbReference type="PANTHER" id="PTHR43046">
    <property type="entry name" value="GDP-MANNOSE MANNOSYL HYDROLASE"/>
    <property type="match status" value="1"/>
</dbReference>
<organism evidence="5 6">
    <name type="scientific">Fictibacillus aquaticus</name>
    <dbReference type="NCBI Taxonomy" id="2021314"/>
    <lineage>
        <taxon>Bacteria</taxon>
        <taxon>Bacillati</taxon>
        <taxon>Bacillota</taxon>
        <taxon>Bacilli</taxon>
        <taxon>Bacillales</taxon>
        <taxon>Fictibacillaceae</taxon>
        <taxon>Fictibacillus</taxon>
    </lineage>
</organism>
<evidence type="ECO:0000256" key="2">
    <source>
        <dbReference type="ARBA" id="ARBA00022801"/>
    </source>
</evidence>
<dbReference type="InterPro" id="IPR000086">
    <property type="entry name" value="NUDIX_hydrolase_dom"/>
</dbReference>
<accession>A0A235F7M7</accession>
<sequence length="154" mass="17342">MDYITYLRSMVGHSKVIMAACGVLIFDHENRLLLQLRSDEKAWGHPGGFMELGESVTETAKREVFEETGLRLGKLDFFGIYSGSAHDRKLVNGDEVALIKIMFTCREFEGELAGDAAETLKLQFFPLNELPEIWTPQQPVFRNLISGNSGPFIE</sequence>
<keyword evidence="6" id="KW-1185">Reference proteome</keyword>
<dbReference type="RefSeq" id="WP_094252669.1">
    <property type="nucleotide sequence ID" value="NZ_JBHLXL010000001.1"/>
</dbReference>
<dbReference type="Proteomes" id="UP000215059">
    <property type="component" value="Unassembled WGS sequence"/>
</dbReference>
<dbReference type="Gene3D" id="3.90.79.10">
    <property type="entry name" value="Nucleoside Triphosphate Pyrophosphohydrolase"/>
    <property type="match status" value="1"/>
</dbReference>
<evidence type="ECO:0000313" key="5">
    <source>
        <dbReference type="EMBL" id="OYD57320.1"/>
    </source>
</evidence>
<protein>
    <submittedName>
        <fullName evidence="5">DNA mismatch repair protein MutT</fullName>
    </submittedName>
</protein>
<dbReference type="SUPFAM" id="SSF55811">
    <property type="entry name" value="Nudix"/>
    <property type="match status" value="1"/>
</dbReference>
<dbReference type="PRINTS" id="PR00502">
    <property type="entry name" value="NUDIXFAMILY"/>
</dbReference>
<feature type="domain" description="Nudix hydrolase" evidence="4">
    <location>
        <begin position="16"/>
        <end position="148"/>
    </location>
</feature>
<comment type="caution">
    <text evidence="5">The sequence shown here is derived from an EMBL/GenBank/DDBJ whole genome shotgun (WGS) entry which is preliminary data.</text>
</comment>
<evidence type="ECO:0000256" key="1">
    <source>
        <dbReference type="ARBA" id="ARBA00001946"/>
    </source>
</evidence>
<dbReference type="AlphaFoldDB" id="A0A235F7M7"/>
<dbReference type="PANTHER" id="PTHR43046:SF2">
    <property type="entry name" value="8-OXO-DGTP DIPHOSPHATASE-RELATED"/>
    <property type="match status" value="1"/>
</dbReference>
<name>A0A235F7M7_9BACL</name>
<comment type="cofactor">
    <cofactor evidence="1">
        <name>Mg(2+)</name>
        <dbReference type="ChEBI" id="CHEBI:18420"/>
    </cofactor>
</comment>
<evidence type="ECO:0000259" key="4">
    <source>
        <dbReference type="PROSITE" id="PS51462"/>
    </source>
</evidence>
<dbReference type="InterPro" id="IPR020084">
    <property type="entry name" value="NUDIX_hydrolase_CS"/>
</dbReference>
<dbReference type="GO" id="GO:0016787">
    <property type="term" value="F:hydrolase activity"/>
    <property type="evidence" value="ECO:0007669"/>
    <property type="project" value="UniProtKB-KW"/>
</dbReference>
<dbReference type="InterPro" id="IPR020476">
    <property type="entry name" value="Nudix_hydrolase"/>
</dbReference>
<comment type="similarity">
    <text evidence="3">Belongs to the Nudix hydrolase family.</text>
</comment>
<proteinExistence type="inferred from homology"/>
<dbReference type="OrthoDB" id="9787476at2"/>
<gene>
    <name evidence="5" type="ORF">CGZ90_11580</name>
</gene>
<dbReference type="PROSITE" id="PS51462">
    <property type="entry name" value="NUDIX"/>
    <property type="match status" value="1"/>
</dbReference>
<evidence type="ECO:0000256" key="3">
    <source>
        <dbReference type="RuleBase" id="RU003476"/>
    </source>
</evidence>
<dbReference type="PROSITE" id="PS00893">
    <property type="entry name" value="NUDIX_BOX"/>
    <property type="match status" value="1"/>
</dbReference>